<organism evidence="1 2">
    <name type="scientific">[Clostridium] citroniae WAL-19142</name>
    <dbReference type="NCBI Taxonomy" id="742734"/>
    <lineage>
        <taxon>Bacteria</taxon>
        <taxon>Bacillati</taxon>
        <taxon>Bacillota</taxon>
        <taxon>Clostridia</taxon>
        <taxon>Lachnospirales</taxon>
        <taxon>Lachnospiraceae</taxon>
        <taxon>Enterocloster</taxon>
    </lineage>
</organism>
<dbReference type="Proteomes" id="UP000037392">
    <property type="component" value="Unassembled WGS sequence"/>
</dbReference>
<dbReference type="GeneID" id="93166920"/>
<proteinExistence type="predicted"/>
<dbReference type="AlphaFoldDB" id="A0A0J9BPN8"/>
<dbReference type="RefSeq" id="WP_048930946.1">
    <property type="nucleotide sequence ID" value="NZ_KQ235884.1"/>
</dbReference>
<dbReference type="EMBL" id="ADLK01000041">
    <property type="protein sequence ID" value="KMW14134.1"/>
    <property type="molecule type" value="Genomic_DNA"/>
</dbReference>
<evidence type="ECO:0000313" key="2">
    <source>
        <dbReference type="Proteomes" id="UP000037392"/>
    </source>
</evidence>
<dbReference type="OrthoDB" id="9869528at2"/>
<name>A0A0J9BPN8_9FIRM</name>
<dbReference type="PATRIC" id="fig|742734.4.peg.5245"/>
<gene>
    <name evidence="1" type="ORF">HMPREF9470_04896</name>
</gene>
<evidence type="ECO:0000313" key="1">
    <source>
        <dbReference type="EMBL" id="KMW14134.1"/>
    </source>
</evidence>
<comment type="caution">
    <text evidence="1">The sequence shown here is derived from an EMBL/GenBank/DDBJ whole genome shotgun (WGS) entry which is preliminary data.</text>
</comment>
<reference evidence="1 2" key="1">
    <citation type="submission" date="2011-04" db="EMBL/GenBank/DDBJ databases">
        <title>The Genome Sequence of Clostridium citroniae WAL-19142.</title>
        <authorList>
            <consortium name="The Broad Institute Genome Sequencing Platform"/>
            <person name="Earl A."/>
            <person name="Ward D."/>
            <person name="Feldgarden M."/>
            <person name="Gevers D."/>
            <person name="Warren Y.A."/>
            <person name="Tyrrell K.L."/>
            <person name="Citron D.M."/>
            <person name="Goldstein E.J."/>
            <person name="Daigneault M."/>
            <person name="Allen-Vercoe E."/>
            <person name="Young S.K."/>
            <person name="Zeng Q."/>
            <person name="Gargeya S."/>
            <person name="Fitzgerald M."/>
            <person name="Haas B."/>
            <person name="Abouelleil A."/>
            <person name="Alvarado L."/>
            <person name="Arachchi H.M."/>
            <person name="Berlin A."/>
            <person name="Brown A."/>
            <person name="Chapman S.B."/>
            <person name="Chen Z."/>
            <person name="Dunbar C."/>
            <person name="Freedman E."/>
            <person name="Gearin G."/>
            <person name="Gellesch M."/>
            <person name="Goldberg J."/>
            <person name="Griggs A."/>
            <person name="Gujja S."/>
            <person name="Heilman E.R."/>
            <person name="Heiman D."/>
            <person name="Howarth C."/>
            <person name="Larson L."/>
            <person name="Lui A."/>
            <person name="MacDonald P.J."/>
            <person name="Mehta T."/>
            <person name="Montmayeur A."/>
            <person name="Murphy C."/>
            <person name="Neiman D."/>
            <person name="Pearson M."/>
            <person name="Priest M."/>
            <person name="Roberts A."/>
            <person name="Saif S."/>
            <person name="Shea T."/>
            <person name="Shenoy N."/>
            <person name="Sisk P."/>
            <person name="Stolte C."/>
            <person name="Sykes S."/>
            <person name="White J."/>
            <person name="Yandava C."/>
            <person name="Wortman J."/>
            <person name="Nusbaum C."/>
            <person name="Birren B."/>
        </authorList>
    </citation>
    <scope>NUCLEOTIDE SEQUENCE [LARGE SCALE GENOMIC DNA]</scope>
    <source>
        <strain evidence="1 2">WAL-19142</strain>
    </source>
</reference>
<sequence length="60" mass="6532">MTVRELIELLKKAPPDDIVLADIGQEESADISGMLTASDVLIGNGTIRGITYLKIEPYED</sequence>
<protein>
    <submittedName>
        <fullName evidence="1">Uncharacterized protein</fullName>
    </submittedName>
</protein>
<accession>A0A0J9BPN8</accession>